<dbReference type="GO" id="GO:0005829">
    <property type="term" value="C:cytosol"/>
    <property type="evidence" value="ECO:0007669"/>
    <property type="project" value="TreeGrafter"/>
</dbReference>
<sequence>MQRILIIDKMHDSICPLLEEAGFQPDYKPGISRAEILETVGEYEGMIVRSKTPIDKELIDKATKLEFVARAGAGVDQLDVEALDARGIKILNAPEGNRDAVGEHALGALLCLFNNIIQSDRMVREGLWDREGNRGVELKGMTVGIIGYGNMGRAFAQRLLGFECDVLAYDRYKVSYGDAFAKESSLEEIFEKADVLSLHTPLTEITRDMVDAEFLSKFKKPFYFVNLARGEVAMMKPLNDALDQGRMKGAVLDVLENEKFKTFTSDQQAEFGKLSARNNVVFTPHVGGWTFESYARINEVLVKKIKRLYAEG</sequence>
<keyword evidence="7" id="KW-1185">Reference proteome</keyword>
<dbReference type="InterPro" id="IPR006139">
    <property type="entry name" value="D-isomer_2_OHA_DH_cat_dom"/>
</dbReference>
<dbReference type="InterPro" id="IPR006140">
    <property type="entry name" value="D-isomer_DH_NAD-bd"/>
</dbReference>
<dbReference type="RefSeq" id="WP_338394156.1">
    <property type="nucleotide sequence ID" value="NZ_AP025314.1"/>
</dbReference>
<keyword evidence="1 3" id="KW-0560">Oxidoreductase</keyword>
<dbReference type="EMBL" id="AP025314">
    <property type="protein sequence ID" value="BDD08930.1"/>
    <property type="molecule type" value="Genomic_DNA"/>
</dbReference>
<evidence type="ECO:0000259" key="5">
    <source>
        <dbReference type="Pfam" id="PF02826"/>
    </source>
</evidence>
<feature type="domain" description="D-isomer specific 2-hydroxyacid dehydrogenase NAD-binding" evidence="5">
    <location>
        <begin position="107"/>
        <end position="287"/>
    </location>
</feature>
<proteinExistence type="inferred from homology"/>
<dbReference type="PROSITE" id="PS00670">
    <property type="entry name" value="D_2_HYDROXYACID_DH_2"/>
    <property type="match status" value="1"/>
</dbReference>
<dbReference type="InterPro" id="IPR029753">
    <property type="entry name" value="D-isomer_DH_CS"/>
</dbReference>
<evidence type="ECO:0000313" key="7">
    <source>
        <dbReference type="Proteomes" id="UP001348817"/>
    </source>
</evidence>
<evidence type="ECO:0000256" key="3">
    <source>
        <dbReference type="RuleBase" id="RU003719"/>
    </source>
</evidence>
<dbReference type="Proteomes" id="UP001348817">
    <property type="component" value="Chromosome"/>
</dbReference>
<dbReference type="GO" id="GO:0030267">
    <property type="term" value="F:glyoxylate reductase (NADPH) activity"/>
    <property type="evidence" value="ECO:0007669"/>
    <property type="project" value="TreeGrafter"/>
</dbReference>
<dbReference type="CDD" id="cd12179">
    <property type="entry name" value="2-Hacid_dh_14"/>
    <property type="match status" value="1"/>
</dbReference>
<feature type="domain" description="D-isomer specific 2-hydroxyacid dehydrogenase catalytic" evidence="4">
    <location>
        <begin position="4"/>
        <end position="309"/>
    </location>
</feature>
<dbReference type="PANTHER" id="PTHR10996">
    <property type="entry name" value="2-HYDROXYACID DEHYDROGENASE-RELATED"/>
    <property type="match status" value="1"/>
</dbReference>
<dbReference type="GO" id="GO:0016618">
    <property type="term" value="F:hydroxypyruvate reductase [NAD(P)H] activity"/>
    <property type="evidence" value="ECO:0007669"/>
    <property type="project" value="TreeGrafter"/>
</dbReference>
<dbReference type="InterPro" id="IPR050223">
    <property type="entry name" value="D-isomer_2-hydroxyacid_DH"/>
</dbReference>
<protein>
    <submittedName>
        <fullName evidence="6">2-hydroxyacid dehydrogenase</fullName>
    </submittedName>
</protein>
<comment type="similarity">
    <text evidence="3">Belongs to the D-isomer specific 2-hydroxyacid dehydrogenase family.</text>
</comment>
<dbReference type="Pfam" id="PF00389">
    <property type="entry name" value="2-Hacid_dh"/>
    <property type="match status" value="1"/>
</dbReference>
<gene>
    <name evidence="6" type="ORF">FUAX_13620</name>
</gene>
<dbReference type="AlphaFoldDB" id="A0AAU9CI44"/>
<dbReference type="SUPFAM" id="SSF52283">
    <property type="entry name" value="Formate/glycerate dehydrogenase catalytic domain-like"/>
    <property type="match status" value="1"/>
</dbReference>
<dbReference type="KEGG" id="fax:FUAX_13620"/>
<accession>A0AAU9CI44</accession>
<dbReference type="InterPro" id="IPR036291">
    <property type="entry name" value="NAD(P)-bd_dom_sf"/>
</dbReference>
<keyword evidence="2" id="KW-0520">NAD</keyword>
<dbReference type="SUPFAM" id="SSF51735">
    <property type="entry name" value="NAD(P)-binding Rossmann-fold domains"/>
    <property type="match status" value="1"/>
</dbReference>
<name>A0AAU9CI44_9BACT</name>
<evidence type="ECO:0000256" key="1">
    <source>
        <dbReference type="ARBA" id="ARBA00023002"/>
    </source>
</evidence>
<dbReference type="GO" id="GO:0051287">
    <property type="term" value="F:NAD binding"/>
    <property type="evidence" value="ECO:0007669"/>
    <property type="project" value="InterPro"/>
</dbReference>
<evidence type="ECO:0000313" key="6">
    <source>
        <dbReference type="EMBL" id="BDD08930.1"/>
    </source>
</evidence>
<organism evidence="6 7">
    <name type="scientific">Fulvitalea axinellae</name>
    <dbReference type="NCBI Taxonomy" id="1182444"/>
    <lineage>
        <taxon>Bacteria</taxon>
        <taxon>Pseudomonadati</taxon>
        <taxon>Bacteroidota</taxon>
        <taxon>Cytophagia</taxon>
        <taxon>Cytophagales</taxon>
        <taxon>Persicobacteraceae</taxon>
        <taxon>Fulvitalea</taxon>
    </lineage>
</organism>
<dbReference type="Pfam" id="PF02826">
    <property type="entry name" value="2-Hacid_dh_C"/>
    <property type="match status" value="1"/>
</dbReference>
<reference evidence="6 7" key="1">
    <citation type="submission" date="2021-12" db="EMBL/GenBank/DDBJ databases">
        <title>Genome sequencing of bacteria with rrn-lacking chromosome and rrn-plasmid.</title>
        <authorList>
            <person name="Anda M."/>
            <person name="Iwasaki W."/>
        </authorList>
    </citation>
    <scope>NUCLEOTIDE SEQUENCE [LARGE SCALE GENOMIC DNA]</scope>
    <source>
        <strain evidence="6 7">DSM 100852</strain>
    </source>
</reference>
<dbReference type="PANTHER" id="PTHR10996:SF178">
    <property type="entry name" value="2-HYDROXYACID DEHYDROGENASE YGL185C-RELATED"/>
    <property type="match status" value="1"/>
</dbReference>
<evidence type="ECO:0000259" key="4">
    <source>
        <dbReference type="Pfam" id="PF00389"/>
    </source>
</evidence>
<evidence type="ECO:0000256" key="2">
    <source>
        <dbReference type="ARBA" id="ARBA00023027"/>
    </source>
</evidence>
<dbReference type="Gene3D" id="3.40.50.720">
    <property type="entry name" value="NAD(P)-binding Rossmann-like Domain"/>
    <property type="match status" value="2"/>
</dbReference>